<keyword evidence="5 13" id="KW-0436">Ligase</keyword>
<keyword evidence="13" id="KW-0963">Cytoplasm</keyword>
<dbReference type="InterPro" id="IPR016188">
    <property type="entry name" value="PurM-like_N"/>
</dbReference>
<dbReference type="NCBIfam" id="TIGR00878">
    <property type="entry name" value="purM"/>
    <property type="match status" value="1"/>
</dbReference>
<dbReference type="Gene3D" id="3.90.650.10">
    <property type="entry name" value="PurM-like C-terminal domain"/>
    <property type="match status" value="1"/>
</dbReference>
<sequence length="351" mass="36525">MSTGSDKTSLSYKDAGVDIDAGNALVDRIKGVAKRTARPEVMGGLGGFGALCEIPAGYKQPVLVSGTDGVGTKLRLAMDLGKHDTIGIDLVAMCVNDLVVAGAEPLFFLDYYATGKLNVDTAADVVTGIGKGCELAGAALVGGETAEMPGMYDGDDYDLAGFCTGVVEKSEIIDGSKVAAGDTLIGLKSSGPHSNGYSLIRKILEVADADLEQSIDGTTLGNALMEPTRIYVKSILKLMKQVQVNALSHITGGGLLENIPRVLPADTKAVINTSSWVIPGVFQWLQSAGNVDSKEMYRTFNCGVGMVICVPSAQAQDALNCLAEAGEEAWVIGEIANAASDEEQVELVDGE</sequence>
<dbReference type="GO" id="GO:0005524">
    <property type="term" value="F:ATP binding"/>
    <property type="evidence" value="ECO:0007669"/>
    <property type="project" value="UniProtKB-KW"/>
</dbReference>
<dbReference type="SUPFAM" id="SSF56042">
    <property type="entry name" value="PurM C-terminal domain-like"/>
    <property type="match status" value="1"/>
</dbReference>
<dbReference type="InterPro" id="IPR036921">
    <property type="entry name" value="PurM-like_N_sf"/>
</dbReference>
<dbReference type="GO" id="GO:0005829">
    <property type="term" value="C:cytosol"/>
    <property type="evidence" value="ECO:0007669"/>
    <property type="project" value="TreeGrafter"/>
</dbReference>
<dbReference type="UniPathway" id="UPA00074">
    <property type="reaction ID" value="UER00129"/>
</dbReference>
<dbReference type="PANTHER" id="PTHR10520">
    <property type="entry name" value="TRIFUNCTIONAL PURINE BIOSYNTHETIC PROTEIN ADENOSINE-3-RELATED"/>
    <property type="match status" value="1"/>
</dbReference>
<dbReference type="HAMAP" id="MF_00741">
    <property type="entry name" value="AIRS"/>
    <property type="match status" value="1"/>
</dbReference>
<evidence type="ECO:0000256" key="3">
    <source>
        <dbReference type="ARBA" id="ARBA00013047"/>
    </source>
</evidence>
<dbReference type="Pfam" id="PF02769">
    <property type="entry name" value="AIRS_C"/>
    <property type="match status" value="1"/>
</dbReference>
<evidence type="ECO:0000313" key="17">
    <source>
        <dbReference type="Proteomes" id="UP000282818"/>
    </source>
</evidence>
<dbReference type="CDD" id="cd02196">
    <property type="entry name" value="PurM"/>
    <property type="match status" value="1"/>
</dbReference>
<proteinExistence type="inferred from homology"/>
<evidence type="ECO:0000256" key="13">
    <source>
        <dbReference type="HAMAP-Rule" id="MF_00741"/>
    </source>
</evidence>
<dbReference type="Proteomes" id="UP000282818">
    <property type="component" value="Unassembled WGS sequence"/>
</dbReference>
<evidence type="ECO:0000256" key="1">
    <source>
        <dbReference type="ARBA" id="ARBA00004686"/>
    </source>
</evidence>
<organism evidence="16 17">
    <name type="scientific">Neptunomonas marina</name>
    <dbReference type="NCBI Taxonomy" id="1815562"/>
    <lineage>
        <taxon>Bacteria</taxon>
        <taxon>Pseudomonadati</taxon>
        <taxon>Pseudomonadota</taxon>
        <taxon>Gammaproteobacteria</taxon>
        <taxon>Oceanospirillales</taxon>
        <taxon>Oceanospirillaceae</taxon>
        <taxon>Neptunomonas</taxon>
    </lineage>
</organism>
<reference evidence="16 17" key="1">
    <citation type="submission" date="2019-01" db="EMBL/GenBank/DDBJ databases">
        <authorList>
            <person name="Chen W.-M."/>
        </authorList>
    </citation>
    <scope>NUCLEOTIDE SEQUENCE [LARGE SCALE GENOMIC DNA]</scope>
    <source>
        <strain evidence="16 17">HPM-16</strain>
    </source>
</reference>
<keyword evidence="6 13" id="KW-0547">Nucleotide-binding</keyword>
<dbReference type="Pfam" id="PF00586">
    <property type="entry name" value="AIRS"/>
    <property type="match status" value="1"/>
</dbReference>
<gene>
    <name evidence="13" type="primary">purM</name>
    <name evidence="16" type="ORF">EOE65_03975</name>
</gene>
<comment type="similarity">
    <text evidence="2 13">Belongs to the AIR synthase family.</text>
</comment>
<dbReference type="InterPro" id="IPR004733">
    <property type="entry name" value="PurM_cligase"/>
</dbReference>
<keyword evidence="7 13" id="KW-0658">Purine biosynthesis</keyword>
<dbReference type="FunFam" id="3.30.1330.10:FF:000001">
    <property type="entry name" value="Phosphoribosylformylglycinamidine cyclo-ligase"/>
    <property type="match status" value="1"/>
</dbReference>
<dbReference type="Gene3D" id="3.30.1330.10">
    <property type="entry name" value="PurM-like, N-terminal domain"/>
    <property type="match status" value="1"/>
</dbReference>
<comment type="caution">
    <text evidence="16">The sequence shown here is derived from an EMBL/GenBank/DDBJ whole genome shotgun (WGS) entry which is preliminary data.</text>
</comment>
<feature type="domain" description="PurM-like N-terminal" evidence="14">
    <location>
        <begin position="62"/>
        <end position="167"/>
    </location>
</feature>
<dbReference type="GO" id="GO:0006189">
    <property type="term" value="P:'de novo' IMP biosynthetic process"/>
    <property type="evidence" value="ECO:0007669"/>
    <property type="project" value="UniProtKB-UniRule"/>
</dbReference>
<evidence type="ECO:0000256" key="4">
    <source>
        <dbReference type="ARBA" id="ARBA00020367"/>
    </source>
</evidence>
<keyword evidence="17" id="KW-1185">Reference proteome</keyword>
<comment type="pathway">
    <text evidence="1 13">Purine metabolism; IMP biosynthesis via de novo pathway; 5-amino-1-(5-phospho-D-ribosyl)imidazole from N(2)-formyl-N(1)-(5-phospho-D-ribosyl)glycinamide: step 2/2.</text>
</comment>
<accession>A0A437QE29</accession>
<dbReference type="GO" id="GO:0046084">
    <property type="term" value="P:adenine biosynthetic process"/>
    <property type="evidence" value="ECO:0007669"/>
    <property type="project" value="TreeGrafter"/>
</dbReference>
<keyword evidence="8 13" id="KW-0067">ATP-binding</keyword>
<evidence type="ECO:0000256" key="2">
    <source>
        <dbReference type="ARBA" id="ARBA00010280"/>
    </source>
</evidence>
<evidence type="ECO:0000256" key="5">
    <source>
        <dbReference type="ARBA" id="ARBA00022598"/>
    </source>
</evidence>
<dbReference type="SUPFAM" id="SSF55326">
    <property type="entry name" value="PurM N-terminal domain-like"/>
    <property type="match status" value="1"/>
</dbReference>
<evidence type="ECO:0000256" key="6">
    <source>
        <dbReference type="ARBA" id="ARBA00022741"/>
    </source>
</evidence>
<evidence type="ECO:0000256" key="10">
    <source>
        <dbReference type="ARBA" id="ARBA00032931"/>
    </source>
</evidence>
<evidence type="ECO:0000256" key="11">
    <source>
        <dbReference type="ARBA" id="ARBA00033093"/>
    </source>
</evidence>
<evidence type="ECO:0000256" key="9">
    <source>
        <dbReference type="ARBA" id="ARBA00031908"/>
    </source>
</evidence>
<evidence type="ECO:0000256" key="12">
    <source>
        <dbReference type="ARBA" id="ARBA00049057"/>
    </source>
</evidence>
<evidence type="ECO:0000259" key="15">
    <source>
        <dbReference type="Pfam" id="PF02769"/>
    </source>
</evidence>
<comment type="subcellular location">
    <subcellularLocation>
        <location evidence="13">Cytoplasm</location>
    </subcellularLocation>
</comment>
<dbReference type="AlphaFoldDB" id="A0A437QE29"/>
<evidence type="ECO:0000256" key="7">
    <source>
        <dbReference type="ARBA" id="ARBA00022755"/>
    </source>
</evidence>
<dbReference type="FunFam" id="3.90.650.10:FF:000001">
    <property type="entry name" value="Phosphoribosylformylglycinamidine cyclo-ligase"/>
    <property type="match status" value="1"/>
</dbReference>
<evidence type="ECO:0000259" key="14">
    <source>
        <dbReference type="Pfam" id="PF00586"/>
    </source>
</evidence>
<comment type="catalytic activity">
    <reaction evidence="12 13">
        <text>2-formamido-N(1)-(5-O-phospho-beta-D-ribosyl)acetamidine + ATP = 5-amino-1-(5-phospho-beta-D-ribosyl)imidazole + ADP + phosphate + H(+)</text>
        <dbReference type="Rhea" id="RHEA:23032"/>
        <dbReference type="ChEBI" id="CHEBI:15378"/>
        <dbReference type="ChEBI" id="CHEBI:30616"/>
        <dbReference type="ChEBI" id="CHEBI:43474"/>
        <dbReference type="ChEBI" id="CHEBI:137981"/>
        <dbReference type="ChEBI" id="CHEBI:147287"/>
        <dbReference type="ChEBI" id="CHEBI:456216"/>
        <dbReference type="EC" id="6.3.3.1"/>
    </reaction>
</comment>
<name>A0A437QE29_9GAMM</name>
<dbReference type="RefSeq" id="WP_127692990.1">
    <property type="nucleotide sequence ID" value="NZ_SACQ01000001.1"/>
</dbReference>
<evidence type="ECO:0000313" key="16">
    <source>
        <dbReference type="EMBL" id="RVU32822.1"/>
    </source>
</evidence>
<feature type="domain" description="PurM-like C-terminal" evidence="15">
    <location>
        <begin position="180"/>
        <end position="342"/>
    </location>
</feature>
<evidence type="ECO:0000256" key="8">
    <source>
        <dbReference type="ARBA" id="ARBA00022840"/>
    </source>
</evidence>
<dbReference type="GO" id="GO:0004637">
    <property type="term" value="F:phosphoribosylamine-glycine ligase activity"/>
    <property type="evidence" value="ECO:0007669"/>
    <property type="project" value="TreeGrafter"/>
</dbReference>
<dbReference type="EC" id="6.3.3.1" evidence="3 13"/>
<dbReference type="InterPro" id="IPR036676">
    <property type="entry name" value="PurM-like_C_sf"/>
</dbReference>
<dbReference type="EMBL" id="SACQ01000001">
    <property type="protein sequence ID" value="RVU32822.1"/>
    <property type="molecule type" value="Genomic_DNA"/>
</dbReference>
<dbReference type="PANTHER" id="PTHR10520:SF12">
    <property type="entry name" value="TRIFUNCTIONAL PURINE BIOSYNTHETIC PROTEIN ADENOSINE-3"/>
    <property type="match status" value="1"/>
</dbReference>
<dbReference type="InterPro" id="IPR010918">
    <property type="entry name" value="PurM-like_C_dom"/>
</dbReference>
<protein>
    <recommendedName>
        <fullName evidence="4 13">Phosphoribosylformylglycinamidine cyclo-ligase</fullName>
        <ecNumber evidence="3 13">6.3.3.1</ecNumber>
    </recommendedName>
    <alternativeName>
        <fullName evidence="10 13">AIR synthase</fullName>
    </alternativeName>
    <alternativeName>
        <fullName evidence="11 13">AIRS</fullName>
    </alternativeName>
    <alternativeName>
        <fullName evidence="9 13">Phosphoribosyl-aminoimidazole synthetase</fullName>
    </alternativeName>
</protein>
<dbReference type="GO" id="GO:0004641">
    <property type="term" value="F:phosphoribosylformylglycinamidine cyclo-ligase activity"/>
    <property type="evidence" value="ECO:0007669"/>
    <property type="project" value="UniProtKB-UniRule"/>
</dbReference>